<accession>A0AAE3SLD3</accession>
<feature type="domain" description="SMEK" evidence="1">
    <location>
        <begin position="12"/>
        <end position="170"/>
    </location>
</feature>
<comment type="caution">
    <text evidence="2">The sequence shown here is derived from an EMBL/GenBank/DDBJ whole genome shotgun (WGS) entry which is preliminary data.</text>
</comment>
<dbReference type="RefSeq" id="WP_301202231.1">
    <property type="nucleotide sequence ID" value="NZ_JAPDPI010000060.1"/>
</dbReference>
<organism evidence="2 3">
    <name type="scientific">Plebeiibacterium marinum</name>
    <dbReference type="NCBI Taxonomy" id="2992111"/>
    <lineage>
        <taxon>Bacteria</taxon>
        <taxon>Pseudomonadati</taxon>
        <taxon>Bacteroidota</taxon>
        <taxon>Bacteroidia</taxon>
        <taxon>Marinilabiliales</taxon>
        <taxon>Marinilabiliaceae</taxon>
        <taxon>Plebeiibacterium</taxon>
    </lineage>
</organism>
<dbReference type="SUPFAM" id="SSF52540">
    <property type="entry name" value="P-loop containing nucleoside triphosphate hydrolases"/>
    <property type="match status" value="1"/>
</dbReference>
<evidence type="ECO:0000259" key="1">
    <source>
        <dbReference type="Pfam" id="PF21941"/>
    </source>
</evidence>
<sequence length="1420" mass="167906">MKIPIEEIIKSISDQLRSLQQDIKKRYSIGDTSIAWIAELHIQQLLNIVFEAEYKLYNLNYKKPNYPSVDLADSINGIAWQITITNDKKGVKNKINHTLETFFKNRYKDEYPDLRNINKLHLFIATGIPPELTDNDIPLNVNTEKGQIDIDKSLFNYKHIWDFDKLIDKILQIDNTITLTKIEQAITGIINRPHQYPYSFNLDFIPRTISSSIEYRKDFTLECFNDKTKHIAILANAGEGKTTFIDHLANQLALDENVLCIKVRLIAYVNSLTELINTECKNWKYCYKSIKLVIIFDGLDEVDNSQFDKVYKEINNFIKSNPNINVITSCRTNFFPLEVNDDHNNDFPSKIYFLDRISEDNRVDFIRYKLGADTEVFLSTLTNSGLKTLIETPFFLVELLTLYLSDKILPESRVDFLQKLVKRQFLYENQKVGTIKSFIKNNKAKIDNEFKKLAFFMQYSGVNKLKDEELQELIPETLLLDSLKRILLEPINETCDTWRFKHNNFMEYYAALCLKEVDWNTLKSTILIPRHHKLRPRWLNTVSFYFTLADEDDLSFKELSEWLIRHDNSSLVKFEADKIPCSAKTSVLQKLIDKHKGDNLRIWGDGYTINDLARFIDINNNNNALELLLSYLKPDDICEDLKIDIIEIVNTRDNISPYKTTITDLYSSLYPVFYKTSIGSRIIEGLHKWKIYNSNITNNLTKNTLDLKAVSSLSILIDYLGDVKKYTLSATFLINTLDAVLNENSLGTVYYYPKLIKQVKSATLFNEFLLKLMEFKNERSEYKIWDKEENWKDLFSVINEKAFELFENEKDYQNTYINLINYLGSKLSYFSKDLSQILHLKPYLIRLNDNDNLFELHLREAANSNEWDKSHFCIPAMLYEPERITSVFDLYDSKGIDDWKIYRFGNALRSFDQDMYDQFYSSLNVRYNNAFVPKPDPWKVQRKEKRKLKLELLLDKQRFITYLKQVFNDFHDPITYDAIHQMEYYDYERPIAPHLEIILNLLRDFIKKDSSEKKDHILSTIEKEENWKWYQLNYYFNCAINSSKNKIPKENLDWIITWCNETEKNVNFDNPITWHENQSYSINNLFQYYVVLTIFTRIPPTSTLNCNKLVRFIGYFNEFALRNNREEKHSLSMFLINELGDISFNEQLLANFKAGIYDSISLQEYIKYLEDHSEIIDIDALLPYLTTSKVEYYLRNRVFKLYINQGGIYNQDILGYLNLIQLNNQIDWEVVDFITQSNPSAVTQWLKNKMMELEMDINHVTIRLLPYEPEEALSMYLEEFKKRQTALSDRFHENGNFLEQLKVKEINPSLLYDFLCELLIISVGKKFKNNDRSNFIPSIFNRFFDLFKEGLIDDLILKIEELLTSVKKDGQNEENKKNIIYWHKDFTKKCHIELDKKVSFRRAHRDLKQLLPELYTTKSL</sequence>
<dbReference type="InterPro" id="IPR047740">
    <property type="entry name" value="SMEK_dom"/>
</dbReference>
<dbReference type="Pfam" id="PF21941">
    <property type="entry name" value="SMEK_N"/>
    <property type="match status" value="1"/>
</dbReference>
<dbReference type="EMBL" id="JAPDPI010000060">
    <property type="protein sequence ID" value="MCW3807770.1"/>
    <property type="molecule type" value="Genomic_DNA"/>
</dbReference>
<proteinExistence type="predicted"/>
<gene>
    <name evidence="2" type="ORF">OM074_19230</name>
</gene>
<dbReference type="Gene3D" id="3.40.50.300">
    <property type="entry name" value="P-loop containing nucleotide triphosphate hydrolases"/>
    <property type="match status" value="1"/>
</dbReference>
<evidence type="ECO:0000313" key="2">
    <source>
        <dbReference type="EMBL" id="MCW3807770.1"/>
    </source>
</evidence>
<keyword evidence="3" id="KW-1185">Reference proteome</keyword>
<protein>
    <submittedName>
        <fullName evidence="2">SMEK domain-containing protein</fullName>
    </submittedName>
</protein>
<dbReference type="InterPro" id="IPR027417">
    <property type="entry name" value="P-loop_NTPase"/>
</dbReference>
<evidence type="ECO:0000313" key="3">
    <source>
        <dbReference type="Proteomes" id="UP001207408"/>
    </source>
</evidence>
<dbReference type="Proteomes" id="UP001207408">
    <property type="component" value="Unassembled WGS sequence"/>
</dbReference>
<dbReference type="NCBIfam" id="NF033859">
    <property type="entry name" value="SMEK_N"/>
    <property type="match status" value="1"/>
</dbReference>
<reference evidence="2" key="1">
    <citation type="submission" date="2022-10" db="EMBL/GenBank/DDBJ databases">
        <authorList>
            <person name="Yu W.X."/>
        </authorList>
    </citation>
    <scope>NUCLEOTIDE SEQUENCE</scope>
    <source>
        <strain evidence="2">D04</strain>
    </source>
</reference>
<name>A0AAE3SLD3_9BACT</name>